<name>A0ABY7C128_9HYPH</name>
<reference evidence="2" key="1">
    <citation type="submission" date="2022-12" db="EMBL/GenBank/DDBJ databases">
        <title>Jiella pelagia sp. nov., isolated from phosphonate enriched culture of Northwest Pacific surface seawater.</title>
        <authorList>
            <person name="Shin D.Y."/>
            <person name="Hwang C.Y."/>
        </authorList>
    </citation>
    <scope>NUCLEOTIDE SEQUENCE</scope>
    <source>
        <strain evidence="2">HL-NP1</strain>
    </source>
</reference>
<evidence type="ECO:0000259" key="1">
    <source>
        <dbReference type="Pfam" id="PF13403"/>
    </source>
</evidence>
<dbReference type="RefSeq" id="WP_268882001.1">
    <property type="nucleotide sequence ID" value="NZ_CP114029.1"/>
</dbReference>
<sequence length="305" mass="32790">MSFVTANGDGTYDVVNNVGGFNTALTDIDDGGDNPLILGDVDPDVFQITNGNQFTYVAALQNGDGFIASWNSGGSLYAFQYNTYYGVGATLTAVDQDFAIQCFTTGTRIETTIGPVAIERLAVGDVAVTASGGERKIVWIGQRTIACSGEYWHMAPVRVRANAFGAGVPERDVFLSPGHPVLVRQNGVEVLVPIMNLINGTTIERTQMQSVTYWHIELDQHDVLLADGLPAESFFDMGSRAWFDNDLDNVLANPDLVPAGQHGRCREVAIDGPLVDAERKRLADLFYADLSAQCAWPSAGAYAAA</sequence>
<dbReference type="Pfam" id="PF13403">
    <property type="entry name" value="Hint_2"/>
    <property type="match status" value="1"/>
</dbReference>
<proteinExistence type="predicted"/>
<dbReference type="SUPFAM" id="SSF51294">
    <property type="entry name" value="Hedgehog/intein (Hint) domain"/>
    <property type="match status" value="1"/>
</dbReference>
<gene>
    <name evidence="2" type="ORF">OH818_04780</name>
</gene>
<evidence type="ECO:0000313" key="3">
    <source>
        <dbReference type="Proteomes" id="UP001164020"/>
    </source>
</evidence>
<dbReference type="InterPro" id="IPR036844">
    <property type="entry name" value="Hint_dom_sf"/>
</dbReference>
<evidence type="ECO:0000313" key="2">
    <source>
        <dbReference type="EMBL" id="WAP69564.1"/>
    </source>
</evidence>
<dbReference type="InterPro" id="IPR028992">
    <property type="entry name" value="Hedgehog/Intein_dom"/>
</dbReference>
<dbReference type="Proteomes" id="UP001164020">
    <property type="component" value="Chromosome"/>
</dbReference>
<organism evidence="2 3">
    <name type="scientific">Jiella pelagia</name>
    <dbReference type="NCBI Taxonomy" id="2986949"/>
    <lineage>
        <taxon>Bacteria</taxon>
        <taxon>Pseudomonadati</taxon>
        <taxon>Pseudomonadota</taxon>
        <taxon>Alphaproteobacteria</taxon>
        <taxon>Hyphomicrobiales</taxon>
        <taxon>Aurantimonadaceae</taxon>
        <taxon>Jiella</taxon>
    </lineage>
</organism>
<dbReference type="EMBL" id="CP114029">
    <property type="protein sequence ID" value="WAP69564.1"/>
    <property type="molecule type" value="Genomic_DNA"/>
</dbReference>
<feature type="domain" description="Hedgehog/Intein (Hint)" evidence="1">
    <location>
        <begin position="102"/>
        <end position="236"/>
    </location>
</feature>
<accession>A0ABY7C128</accession>
<protein>
    <submittedName>
        <fullName evidence="2">Hint domain-containing protein</fullName>
    </submittedName>
</protein>
<dbReference type="Gene3D" id="2.170.16.10">
    <property type="entry name" value="Hedgehog/Intein (Hint) domain"/>
    <property type="match status" value="1"/>
</dbReference>
<keyword evidence="3" id="KW-1185">Reference proteome</keyword>